<keyword evidence="2" id="KW-1185">Reference proteome</keyword>
<evidence type="ECO:0000313" key="2">
    <source>
        <dbReference type="Proteomes" id="UP000294963"/>
    </source>
</evidence>
<dbReference type="EMBL" id="SLVJ01000006">
    <property type="protein sequence ID" value="TCM68027.1"/>
    <property type="molecule type" value="Genomic_DNA"/>
</dbReference>
<comment type="caution">
    <text evidence="1">The sequence shown here is derived from an EMBL/GenBank/DDBJ whole genome shotgun (WGS) entry which is preliminary data.</text>
</comment>
<evidence type="ECO:0000313" key="1">
    <source>
        <dbReference type="EMBL" id="TCM68027.1"/>
    </source>
</evidence>
<dbReference type="InterPro" id="IPR011051">
    <property type="entry name" value="RmlC_Cupin_sf"/>
</dbReference>
<accession>A0A4R1XU89</accession>
<name>A0A4R1XU89_ACICA</name>
<reference evidence="1 2" key="1">
    <citation type="submission" date="2019-03" db="EMBL/GenBank/DDBJ databases">
        <title>Genomic analyses of the natural microbiome of Caenorhabditis elegans.</title>
        <authorList>
            <person name="Samuel B."/>
        </authorList>
    </citation>
    <scope>NUCLEOTIDE SEQUENCE [LARGE SCALE GENOMIC DNA]</scope>
    <source>
        <strain evidence="1 2">JUb89</strain>
    </source>
</reference>
<dbReference type="PANTHER" id="PTHR37943:SF1">
    <property type="entry name" value="PROTEIN VES"/>
    <property type="match status" value="1"/>
</dbReference>
<dbReference type="PANTHER" id="PTHR37943">
    <property type="entry name" value="PROTEIN VES"/>
    <property type="match status" value="1"/>
</dbReference>
<dbReference type="AlphaFoldDB" id="A0A4R1XU89"/>
<dbReference type="InterPro" id="IPR010282">
    <property type="entry name" value="Uncharacterised_HutD/Ves"/>
</dbReference>
<protein>
    <recommendedName>
        <fullName evidence="3">HutD family protein</fullName>
    </recommendedName>
</protein>
<dbReference type="CDD" id="cd20293">
    <property type="entry name" value="cupin_HutD_N"/>
    <property type="match status" value="1"/>
</dbReference>
<sequence length="193" mass="21680">MIQHLKPHDYLSMPWKNGAGTTMEIARDQQQGLDQIGWRLSIADVQQSGGFSVFQGLQRIISVLKGQGFRLSVDGQLMPDLTPHSAYAFSGDAAVYCELIQDPIQDFNLIYDPLQFKARLQWLAINTPQQLYTDADVIFIFNASEQLQLHIGTQAYCLSEYDCVRIEKETGLQYISLASTISSRCCIVELVAI</sequence>
<dbReference type="CDD" id="cd20490">
    <property type="entry name" value="cupin_HutD_C"/>
    <property type="match status" value="1"/>
</dbReference>
<dbReference type="Proteomes" id="UP000294963">
    <property type="component" value="Unassembled WGS sequence"/>
</dbReference>
<dbReference type="OrthoDB" id="9800082at2"/>
<dbReference type="InterPro" id="IPR014710">
    <property type="entry name" value="RmlC-like_jellyroll"/>
</dbReference>
<dbReference type="SUPFAM" id="SSF51182">
    <property type="entry name" value="RmlC-like cupins"/>
    <property type="match status" value="1"/>
</dbReference>
<dbReference type="Pfam" id="PF05962">
    <property type="entry name" value="HutD"/>
    <property type="match status" value="1"/>
</dbReference>
<evidence type="ECO:0008006" key="3">
    <source>
        <dbReference type="Google" id="ProtNLM"/>
    </source>
</evidence>
<organism evidence="1 2">
    <name type="scientific">Acinetobacter calcoaceticus</name>
    <dbReference type="NCBI Taxonomy" id="471"/>
    <lineage>
        <taxon>Bacteria</taxon>
        <taxon>Pseudomonadati</taxon>
        <taxon>Pseudomonadota</taxon>
        <taxon>Gammaproteobacteria</taxon>
        <taxon>Moraxellales</taxon>
        <taxon>Moraxellaceae</taxon>
        <taxon>Acinetobacter</taxon>
        <taxon>Acinetobacter calcoaceticus/baumannii complex</taxon>
    </lineage>
</organism>
<dbReference type="Gene3D" id="2.60.120.10">
    <property type="entry name" value="Jelly Rolls"/>
    <property type="match status" value="2"/>
</dbReference>
<gene>
    <name evidence="1" type="ORF">EC844_1069</name>
</gene>
<proteinExistence type="predicted"/>